<evidence type="ECO:0000313" key="2">
    <source>
        <dbReference type="EMBL" id="KAG0543019.1"/>
    </source>
</evidence>
<accession>A0A921RNK4</accession>
<reference evidence="2" key="1">
    <citation type="journal article" date="2019" name="BMC Genomics">
        <title>A new reference genome for Sorghum bicolor reveals high levels of sequence similarity between sweet and grain genotypes: implications for the genetics of sugar metabolism.</title>
        <authorList>
            <person name="Cooper E.A."/>
            <person name="Brenton Z.W."/>
            <person name="Flinn B.S."/>
            <person name="Jenkins J."/>
            <person name="Shu S."/>
            <person name="Flowers D."/>
            <person name="Luo F."/>
            <person name="Wang Y."/>
            <person name="Xia P."/>
            <person name="Barry K."/>
            <person name="Daum C."/>
            <person name="Lipzen A."/>
            <person name="Yoshinaga Y."/>
            <person name="Schmutz J."/>
            <person name="Saski C."/>
            <person name="Vermerris W."/>
            <person name="Kresovich S."/>
        </authorList>
    </citation>
    <scope>NUCLEOTIDE SEQUENCE</scope>
</reference>
<name>A0A921RNK4_SORBI</name>
<evidence type="ECO:0008006" key="4">
    <source>
        <dbReference type="Google" id="ProtNLM"/>
    </source>
</evidence>
<dbReference type="Proteomes" id="UP000807115">
    <property type="component" value="Chromosome 2"/>
</dbReference>
<sequence>MLMAPFLLSSLLPARAPSLPILTLEKAPSSCSKLGRPSSPPFTAASSNPCSSLQWCIFHEDWSSPSLPASLGFVGDQVSADFLREAIKAT</sequence>
<reference evidence="2" key="2">
    <citation type="submission" date="2020-10" db="EMBL/GenBank/DDBJ databases">
        <authorList>
            <person name="Cooper E.A."/>
            <person name="Brenton Z.W."/>
            <person name="Flinn B.S."/>
            <person name="Jenkins J."/>
            <person name="Shu S."/>
            <person name="Flowers D."/>
            <person name="Luo F."/>
            <person name="Wang Y."/>
            <person name="Xia P."/>
            <person name="Barry K."/>
            <person name="Daum C."/>
            <person name="Lipzen A."/>
            <person name="Yoshinaga Y."/>
            <person name="Schmutz J."/>
            <person name="Saski C."/>
            <person name="Vermerris W."/>
            <person name="Kresovich S."/>
        </authorList>
    </citation>
    <scope>NUCLEOTIDE SEQUENCE</scope>
</reference>
<evidence type="ECO:0000256" key="1">
    <source>
        <dbReference type="SAM" id="SignalP"/>
    </source>
</evidence>
<proteinExistence type="predicted"/>
<dbReference type="EMBL" id="CM027681">
    <property type="protein sequence ID" value="KAG0543019.1"/>
    <property type="molecule type" value="Genomic_DNA"/>
</dbReference>
<keyword evidence="1" id="KW-0732">Signal</keyword>
<organism evidence="2 3">
    <name type="scientific">Sorghum bicolor</name>
    <name type="common">Sorghum</name>
    <name type="synonym">Sorghum vulgare</name>
    <dbReference type="NCBI Taxonomy" id="4558"/>
    <lineage>
        <taxon>Eukaryota</taxon>
        <taxon>Viridiplantae</taxon>
        <taxon>Streptophyta</taxon>
        <taxon>Embryophyta</taxon>
        <taxon>Tracheophyta</taxon>
        <taxon>Spermatophyta</taxon>
        <taxon>Magnoliopsida</taxon>
        <taxon>Liliopsida</taxon>
        <taxon>Poales</taxon>
        <taxon>Poaceae</taxon>
        <taxon>PACMAD clade</taxon>
        <taxon>Panicoideae</taxon>
        <taxon>Andropogonodae</taxon>
        <taxon>Andropogoneae</taxon>
        <taxon>Sorghinae</taxon>
        <taxon>Sorghum</taxon>
    </lineage>
</organism>
<feature type="chain" id="PRO_5036689173" description="Secreted protein" evidence="1">
    <location>
        <begin position="19"/>
        <end position="90"/>
    </location>
</feature>
<comment type="caution">
    <text evidence="2">The sequence shown here is derived from an EMBL/GenBank/DDBJ whole genome shotgun (WGS) entry which is preliminary data.</text>
</comment>
<feature type="signal peptide" evidence="1">
    <location>
        <begin position="1"/>
        <end position="18"/>
    </location>
</feature>
<gene>
    <name evidence="2" type="ORF">BDA96_02G153600</name>
</gene>
<evidence type="ECO:0000313" key="3">
    <source>
        <dbReference type="Proteomes" id="UP000807115"/>
    </source>
</evidence>
<dbReference type="AlphaFoldDB" id="A0A921RNK4"/>
<protein>
    <recommendedName>
        <fullName evidence="4">Secreted protein</fullName>
    </recommendedName>
</protein>